<dbReference type="SMART" id="SM01294">
    <property type="entry name" value="PKS_PP_betabranch"/>
    <property type="match status" value="1"/>
</dbReference>
<keyword evidence="1" id="KW-0596">Phosphopantetheine</keyword>
<sequence length="1658" mass="176206">MSNAPSSPSTEQKLFDYLKQVTQELERTQSKLSTLEARDEEPIAIVSMACRYPGGVRSPEDVWRVVANGEDTVGAFPTNRGWDLEHLFDPDPEKEGKTYVTQGAFLEGADQFDPGLFKISPREALAMDPHQRIPLELAWEVFERAGIDPLSTVGADIGTFLGTNPLEYGGAVSGHNEGFEGYVVTGMAPSVVSGRVAYTLGLQGPAITVDTACSSSLVSLHLAVQSLRRGDCRLALAGGVTVMATPVIFSGFSRQGGLSRDGRCRAFSADADGMGLAEGAGMVLVERLSDARRNGHPVLAVLRGSAINQDGASNGLTAPSSAAQQKVIEAALADARLAPEQVDAVETHGTGTKLGDPIEARALIAAYGENRPADQPLWIGSLKSNVGHTQAAAGIAGVIKTVMALRNRVLPKTLHVGEPSREVDWSSGVISPLTEARPWAGRGGPRRAGVSAFGVSGTNAHIILEEATDEDAAADGEVVPHTGEPVPWVVSGHTGAALRAQAGRLRVHLSERPDADLAHVGWSLASARAALDHRAVIVGSDRESFLGALASIADGAEPGPDTALGVVSQGAARPVFVFPGQGAQWSGMALGLVTASSAFAASMAACAEALKPYVAWDLLEELRGDLSRVDIVQPVTWAVMVSLAELWRSYGVEPAAVVGHSQGEIAAAVVSGALSLQDGAKIVALRSRIIGERLAGHGAMASLAQSREQTLARIQAWEGSLAVAAANGSNSTVVSGDPEALEEFVAACEAEDIRIRRIPVDYASHSAQVDSIREELLSELDGLRPRASEIPFYSTVEAALIDTTALDADYWVRNLRQTVEFEKVLRLLREGAHSFFIESSPHPVLAMAVEETLSPGVVTVGSLRREQGGSERFLLSLAEAQASGVAVDWAPAFERPAIVELPTYAFQHERYWLKTSGGEKAAVPVDETESAFWEAVESADLSSVTTTLGVGESATLPDLLPALSSWRREHRERSAVDGMRYNVAWRPVAQAEHTTLTGTWLLVVPASHARDPYPGGVRKVLEKAGADVVLLEVGPADADRERLGTLLRERAGGNAEPVGVLSLWALDNTAHPAQPVLPVSTLGTMTLIQACADSGLVSSLWCVTRGGVAVDDRDAPADPVQAEIWGIGRVAALEETRMWGGLVDLAPGADEPALGELLQALRRTDGEDQIALRSARIFARRMVHDALGSRGPVGVYKPRGTALVTGGGGAIGRVLSRWLAHNGIEHLVLVSRSGSSGAGAAEFEQELNDLGVRVTNATCDVTDHDALAALVRQVEADGPPIRTVAHLAALVLLNPILGVTPEELAESYDAKVIGAQNLDRIFDRDTLDAFVLYSSIASLWGSGNHSSYAAANAHLDALAFQRRARGLAGTSVAWGVWRPVNYHEFLTEEEIELRNTLSARAQSQGLPWLDPDLGAAGFKQALDNDDTYVAMANIDWERFVSLFLMNRDSRLISELPGAIAAGREPGAKDGKAEDEGDVSELRGQLAGLSPAEVDSHLLKLVRNHAVATLGHSSTDAIEPQRAFRDLGFDSLTAVDLRNRLSRATGLTLPSSLVFDYPTPQALVAMVRAELFQEQEITPDYVHTQIDQMEAALGSVTADALERDAIAKRLQTLLAQWQPTDTAAEEGISSVADQLESATDDEMFEFIRREFGSQPGPAS</sequence>
<dbReference type="PROSITE" id="PS52004">
    <property type="entry name" value="KS3_2"/>
    <property type="match status" value="1"/>
</dbReference>
<dbReference type="SUPFAM" id="SSF52151">
    <property type="entry name" value="FabD/lysophospholipase-like"/>
    <property type="match status" value="1"/>
</dbReference>
<keyword evidence="10" id="KW-1185">Reference proteome</keyword>
<dbReference type="Gene3D" id="6.10.140.1830">
    <property type="match status" value="1"/>
</dbReference>
<evidence type="ECO:0000313" key="10">
    <source>
        <dbReference type="Proteomes" id="UP001183615"/>
    </source>
</evidence>
<dbReference type="InterPro" id="IPR013968">
    <property type="entry name" value="PKS_KR"/>
</dbReference>
<dbReference type="Gene3D" id="3.40.47.10">
    <property type="match status" value="1"/>
</dbReference>
<dbReference type="PROSITE" id="PS00606">
    <property type="entry name" value="KS3_1"/>
    <property type="match status" value="1"/>
</dbReference>
<evidence type="ECO:0000256" key="1">
    <source>
        <dbReference type="ARBA" id="ARBA00022450"/>
    </source>
</evidence>
<dbReference type="Gene3D" id="3.40.366.10">
    <property type="entry name" value="Malonyl-Coenzyme A Acyl Carrier Protein, domain 2"/>
    <property type="match status" value="1"/>
</dbReference>
<dbReference type="InterPro" id="IPR032821">
    <property type="entry name" value="PKS_assoc"/>
</dbReference>
<dbReference type="Pfam" id="PF00698">
    <property type="entry name" value="Acyl_transf_1"/>
    <property type="match status" value="1"/>
</dbReference>
<dbReference type="InterPro" id="IPR016035">
    <property type="entry name" value="Acyl_Trfase/lysoPLipase"/>
</dbReference>
<dbReference type="PROSITE" id="PS00012">
    <property type="entry name" value="PHOSPHOPANTETHEINE"/>
    <property type="match status" value="1"/>
</dbReference>
<dbReference type="CDD" id="cd08952">
    <property type="entry name" value="KR_1_SDR_x"/>
    <property type="match status" value="1"/>
</dbReference>
<dbReference type="CDD" id="cd00833">
    <property type="entry name" value="PKS"/>
    <property type="match status" value="1"/>
</dbReference>
<keyword evidence="5" id="KW-0511">Multifunctional enzyme</keyword>
<dbReference type="InterPro" id="IPR018201">
    <property type="entry name" value="Ketoacyl_synth_AS"/>
</dbReference>
<evidence type="ECO:0000259" key="7">
    <source>
        <dbReference type="PROSITE" id="PS50075"/>
    </source>
</evidence>
<dbReference type="InterPro" id="IPR020841">
    <property type="entry name" value="PKS_Beta-ketoAc_synthase_dom"/>
</dbReference>
<dbReference type="RefSeq" id="WP_311621502.1">
    <property type="nucleotide sequence ID" value="NZ_JAVREV010000038.1"/>
</dbReference>
<feature type="domain" description="Carrier" evidence="7">
    <location>
        <begin position="1495"/>
        <end position="1570"/>
    </location>
</feature>
<dbReference type="PANTHER" id="PTHR43775">
    <property type="entry name" value="FATTY ACID SYNTHASE"/>
    <property type="match status" value="1"/>
</dbReference>
<dbReference type="InterPro" id="IPR009081">
    <property type="entry name" value="PP-bd_ACP"/>
</dbReference>
<dbReference type="NCBIfam" id="NF045894">
    <property type="entry name" value="PKS_plus_SDR"/>
    <property type="match status" value="1"/>
</dbReference>
<evidence type="ECO:0000256" key="6">
    <source>
        <dbReference type="ARBA" id="ARBA00023315"/>
    </source>
</evidence>
<dbReference type="InterPro" id="IPR001227">
    <property type="entry name" value="Ac_transferase_dom_sf"/>
</dbReference>
<dbReference type="SMART" id="SM00825">
    <property type="entry name" value="PKS_KS"/>
    <property type="match status" value="1"/>
</dbReference>
<reference evidence="10" key="1">
    <citation type="submission" date="2023-07" db="EMBL/GenBank/DDBJ databases">
        <title>30 novel species of actinomycetes from the DSMZ collection.</title>
        <authorList>
            <person name="Nouioui I."/>
        </authorList>
    </citation>
    <scope>NUCLEOTIDE SEQUENCE [LARGE SCALE GENOMIC DNA]</scope>
    <source>
        <strain evidence="10">DSM 41886</strain>
    </source>
</reference>
<comment type="caution">
    <text evidence="9">The sequence shown here is derived from an EMBL/GenBank/DDBJ whole genome shotgun (WGS) entry which is preliminary data.</text>
</comment>
<dbReference type="SMART" id="SM00823">
    <property type="entry name" value="PKS_PP"/>
    <property type="match status" value="1"/>
</dbReference>
<dbReference type="Pfam" id="PF00550">
    <property type="entry name" value="PP-binding"/>
    <property type="match status" value="1"/>
</dbReference>
<evidence type="ECO:0000256" key="3">
    <source>
        <dbReference type="ARBA" id="ARBA00022679"/>
    </source>
</evidence>
<dbReference type="PANTHER" id="PTHR43775:SF51">
    <property type="entry name" value="INACTIVE PHENOLPHTHIOCEROL SYNTHESIS POLYKETIDE SYNTHASE TYPE I PKS1-RELATED"/>
    <property type="match status" value="1"/>
</dbReference>
<feature type="domain" description="Ketosynthase family 3 (KS3)" evidence="8">
    <location>
        <begin position="40"/>
        <end position="466"/>
    </location>
</feature>
<dbReference type="InterPro" id="IPR036291">
    <property type="entry name" value="NAD(P)-bd_dom_sf"/>
</dbReference>
<dbReference type="Gene3D" id="1.10.1200.10">
    <property type="entry name" value="ACP-like"/>
    <property type="match status" value="1"/>
</dbReference>
<evidence type="ECO:0000256" key="5">
    <source>
        <dbReference type="ARBA" id="ARBA00023268"/>
    </source>
</evidence>
<evidence type="ECO:0000256" key="2">
    <source>
        <dbReference type="ARBA" id="ARBA00022553"/>
    </source>
</evidence>
<dbReference type="InterPro" id="IPR041618">
    <property type="entry name" value="PKS_DE"/>
</dbReference>
<dbReference type="Pfam" id="PF18369">
    <property type="entry name" value="PKS_DE"/>
    <property type="match status" value="1"/>
</dbReference>
<dbReference type="InterPro" id="IPR057326">
    <property type="entry name" value="KR_dom"/>
</dbReference>
<dbReference type="Proteomes" id="UP001183615">
    <property type="component" value="Unassembled WGS sequence"/>
</dbReference>
<organism evidence="9 10">
    <name type="scientific">Streptomyces johnsoniae</name>
    <dbReference type="NCBI Taxonomy" id="3075532"/>
    <lineage>
        <taxon>Bacteria</taxon>
        <taxon>Bacillati</taxon>
        <taxon>Actinomycetota</taxon>
        <taxon>Actinomycetes</taxon>
        <taxon>Kitasatosporales</taxon>
        <taxon>Streptomycetaceae</taxon>
        <taxon>Streptomyces</taxon>
    </lineage>
</organism>
<keyword evidence="3" id="KW-0808">Transferase</keyword>
<dbReference type="InterPro" id="IPR016039">
    <property type="entry name" value="Thiolase-like"/>
</dbReference>
<dbReference type="SUPFAM" id="SSF47336">
    <property type="entry name" value="ACP-like"/>
    <property type="match status" value="1"/>
</dbReference>
<name>A0ABU2SF37_9ACTN</name>
<keyword evidence="6" id="KW-0012">Acyltransferase</keyword>
<dbReference type="InterPro" id="IPR014031">
    <property type="entry name" value="Ketoacyl_synth_C"/>
</dbReference>
<proteinExistence type="predicted"/>
<dbReference type="PROSITE" id="PS50075">
    <property type="entry name" value="CARRIER"/>
    <property type="match status" value="1"/>
</dbReference>
<dbReference type="InterPro" id="IPR036736">
    <property type="entry name" value="ACP-like_sf"/>
</dbReference>
<dbReference type="SMART" id="SM00827">
    <property type="entry name" value="PKS_AT"/>
    <property type="match status" value="1"/>
</dbReference>
<evidence type="ECO:0000313" key="9">
    <source>
        <dbReference type="EMBL" id="MDT0447393.1"/>
    </source>
</evidence>
<accession>A0ABU2SF37</accession>
<dbReference type="SUPFAM" id="SSF51735">
    <property type="entry name" value="NAD(P)-binding Rossmann-fold domains"/>
    <property type="match status" value="2"/>
</dbReference>
<dbReference type="InterPro" id="IPR006162">
    <property type="entry name" value="Ppantetheine_attach_site"/>
</dbReference>
<dbReference type="Gene3D" id="3.40.50.720">
    <property type="entry name" value="NAD(P)-binding Rossmann-like Domain"/>
    <property type="match status" value="1"/>
</dbReference>
<dbReference type="Pfam" id="PF08659">
    <property type="entry name" value="KR"/>
    <property type="match status" value="1"/>
</dbReference>
<dbReference type="SMART" id="SM00822">
    <property type="entry name" value="PKS_KR"/>
    <property type="match status" value="1"/>
</dbReference>
<dbReference type="InterPro" id="IPR050091">
    <property type="entry name" value="PKS_NRPS_Biosynth_Enz"/>
</dbReference>
<keyword evidence="2" id="KW-0597">Phosphoprotein</keyword>
<dbReference type="Gene3D" id="3.30.70.3290">
    <property type="match status" value="1"/>
</dbReference>
<gene>
    <name evidence="9" type="ORF">RM779_33070</name>
</gene>
<dbReference type="SUPFAM" id="SSF55048">
    <property type="entry name" value="Probable ACP-binding domain of malonyl-CoA ACP transacylase"/>
    <property type="match status" value="1"/>
</dbReference>
<dbReference type="InterPro" id="IPR016036">
    <property type="entry name" value="Malonyl_transacylase_ACP-bd"/>
</dbReference>
<dbReference type="InterPro" id="IPR020806">
    <property type="entry name" value="PKS_PP-bd"/>
</dbReference>
<dbReference type="Pfam" id="PF02801">
    <property type="entry name" value="Ketoacyl-synt_C"/>
    <property type="match status" value="1"/>
</dbReference>
<evidence type="ECO:0000259" key="8">
    <source>
        <dbReference type="PROSITE" id="PS52004"/>
    </source>
</evidence>
<dbReference type="Pfam" id="PF00109">
    <property type="entry name" value="ketoacyl-synt"/>
    <property type="match status" value="1"/>
</dbReference>
<dbReference type="Pfam" id="PF16197">
    <property type="entry name" value="KAsynt_C_assoc"/>
    <property type="match status" value="1"/>
</dbReference>
<dbReference type="InterPro" id="IPR014043">
    <property type="entry name" value="Acyl_transferase_dom"/>
</dbReference>
<dbReference type="SUPFAM" id="SSF53901">
    <property type="entry name" value="Thiolase-like"/>
    <property type="match status" value="1"/>
</dbReference>
<dbReference type="EMBL" id="JAVREV010000038">
    <property type="protein sequence ID" value="MDT0447393.1"/>
    <property type="molecule type" value="Genomic_DNA"/>
</dbReference>
<dbReference type="InterPro" id="IPR014030">
    <property type="entry name" value="Ketoacyl_synth_N"/>
</dbReference>
<evidence type="ECO:0000256" key="4">
    <source>
        <dbReference type="ARBA" id="ARBA00023194"/>
    </source>
</evidence>
<keyword evidence="4" id="KW-0045">Antibiotic biosynthesis</keyword>
<protein>
    <submittedName>
        <fullName evidence="9">SDR family NAD(P)-dependent oxidoreductase</fullName>
    </submittedName>
</protein>